<dbReference type="SUPFAM" id="SSF54862">
    <property type="entry name" value="4Fe-4S ferredoxins"/>
    <property type="match status" value="1"/>
</dbReference>
<proteinExistence type="predicted"/>
<dbReference type="AlphaFoldDB" id="A0A327MD89"/>
<dbReference type="GO" id="GO:0046872">
    <property type="term" value="F:metal ion binding"/>
    <property type="evidence" value="ECO:0007669"/>
    <property type="project" value="UniProtKB-KW"/>
</dbReference>
<keyword evidence="2" id="KW-0408">Iron</keyword>
<name>A0A327MD89_9PROT</name>
<accession>A0A327MD89</accession>
<dbReference type="EMBL" id="QLIX01000003">
    <property type="protein sequence ID" value="RAI60023.1"/>
    <property type="molecule type" value="Genomic_DNA"/>
</dbReference>
<organism evidence="5 6">
    <name type="scientific">Roseicella frigidaeris</name>
    <dbReference type="NCBI Taxonomy" id="2230885"/>
    <lineage>
        <taxon>Bacteria</taxon>
        <taxon>Pseudomonadati</taxon>
        <taxon>Pseudomonadota</taxon>
        <taxon>Alphaproteobacteria</taxon>
        <taxon>Acetobacterales</taxon>
        <taxon>Roseomonadaceae</taxon>
        <taxon>Roseicella</taxon>
    </lineage>
</organism>
<dbReference type="InterPro" id="IPR017896">
    <property type="entry name" value="4Fe4S_Fe-S-bd"/>
</dbReference>
<evidence type="ECO:0000256" key="3">
    <source>
        <dbReference type="ARBA" id="ARBA00023014"/>
    </source>
</evidence>
<dbReference type="PROSITE" id="PS51379">
    <property type="entry name" value="4FE4S_FER_2"/>
    <property type="match status" value="1"/>
</dbReference>
<dbReference type="Pfam" id="PF12838">
    <property type="entry name" value="Fer4_7"/>
    <property type="match status" value="1"/>
</dbReference>
<dbReference type="GO" id="GO:0051536">
    <property type="term" value="F:iron-sulfur cluster binding"/>
    <property type="evidence" value="ECO:0007669"/>
    <property type="project" value="UniProtKB-KW"/>
</dbReference>
<evidence type="ECO:0000313" key="5">
    <source>
        <dbReference type="EMBL" id="RAI60023.1"/>
    </source>
</evidence>
<keyword evidence="1" id="KW-0479">Metal-binding</keyword>
<keyword evidence="6" id="KW-1185">Reference proteome</keyword>
<keyword evidence="3" id="KW-0411">Iron-sulfur</keyword>
<evidence type="ECO:0000313" key="6">
    <source>
        <dbReference type="Proteomes" id="UP000249065"/>
    </source>
</evidence>
<dbReference type="OrthoDB" id="9800445at2"/>
<evidence type="ECO:0000256" key="1">
    <source>
        <dbReference type="ARBA" id="ARBA00022723"/>
    </source>
</evidence>
<reference evidence="6" key="1">
    <citation type="submission" date="2018-06" db="EMBL/GenBank/DDBJ databases">
        <authorList>
            <person name="Khan S.A."/>
        </authorList>
    </citation>
    <scope>NUCLEOTIDE SEQUENCE [LARGE SCALE GENOMIC DNA]</scope>
    <source>
        <strain evidence="6">DB-1506</strain>
    </source>
</reference>
<comment type="caution">
    <text evidence="5">The sequence shown here is derived from an EMBL/GenBank/DDBJ whole genome shotgun (WGS) entry which is preliminary data.</text>
</comment>
<feature type="domain" description="4Fe-4S ferredoxin-type" evidence="4">
    <location>
        <begin position="61"/>
        <end position="90"/>
    </location>
</feature>
<protein>
    <submittedName>
        <fullName evidence="5">4Fe-4S ferredoxin</fullName>
    </submittedName>
</protein>
<dbReference type="PROSITE" id="PS00198">
    <property type="entry name" value="4FE4S_FER_1"/>
    <property type="match status" value="1"/>
</dbReference>
<dbReference type="InterPro" id="IPR017900">
    <property type="entry name" value="4Fe4S_Fe_S_CS"/>
</dbReference>
<dbReference type="RefSeq" id="WP_111469054.1">
    <property type="nucleotide sequence ID" value="NZ_QLIX01000003.1"/>
</dbReference>
<gene>
    <name evidence="5" type="ORF">DOO78_07240</name>
</gene>
<dbReference type="Proteomes" id="UP000249065">
    <property type="component" value="Unassembled WGS sequence"/>
</dbReference>
<evidence type="ECO:0000259" key="4">
    <source>
        <dbReference type="PROSITE" id="PS51379"/>
    </source>
</evidence>
<dbReference type="Gene3D" id="3.30.70.20">
    <property type="match status" value="1"/>
</dbReference>
<evidence type="ECO:0000256" key="2">
    <source>
        <dbReference type="ARBA" id="ARBA00023004"/>
    </source>
</evidence>
<sequence>MTSSPQLDRRRLLLGRSAAADAPLVAGIAADCLAFRGIACMSCRDACATGAIRFSLARGGAVPRIEREACNGCADCVPVCPVAAIALAPLRAGETPDA</sequence>